<evidence type="ECO:0000313" key="9">
    <source>
        <dbReference type="EMBL" id="AXF86212.1"/>
    </source>
</evidence>
<evidence type="ECO:0000256" key="1">
    <source>
        <dbReference type="ARBA" id="ARBA00004162"/>
    </source>
</evidence>
<keyword evidence="4 7" id="KW-0812">Transmembrane</keyword>
<evidence type="ECO:0000256" key="5">
    <source>
        <dbReference type="ARBA" id="ARBA00022989"/>
    </source>
</evidence>
<dbReference type="EMBL" id="CP031124">
    <property type="protein sequence ID" value="AXF86212.1"/>
    <property type="molecule type" value="Genomic_DNA"/>
</dbReference>
<evidence type="ECO:0000256" key="8">
    <source>
        <dbReference type="SAM" id="Phobius"/>
    </source>
</evidence>
<evidence type="ECO:0000256" key="3">
    <source>
        <dbReference type="ARBA" id="ARBA00022475"/>
    </source>
</evidence>
<dbReference type="PANTHER" id="PTHR30558">
    <property type="entry name" value="EXBD MEMBRANE COMPONENT OF PMF-DRIVEN MACROMOLECULE IMPORT SYSTEM"/>
    <property type="match status" value="1"/>
</dbReference>
<dbReference type="Pfam" id="PF02472">
    <property type="entry name" value="ExbD"/>
    <property type="match status" value="1"/>
</dbReference>
<name>A0A345DCX4_9BURK</name>
<dbReference type="GO" id="GO:0015031">
    <property type="term" value="P:protein transport"/>
    <property type="evidence" value="ECO:0007669"/>
    <property type="project" value="UniProtKB-KW"/>
</dbReference>
<dbReference type="RefSeq" id="WP_114563310.1">
    <property type="nucleotide sequence ID" value="NZ_CP031124.1"/>
</dbReference>
<dbReference type="KEGG" id="hyf:DTO96_101958"/>
<evidence type="ECO:0000256" key="7">
    <source>
        <dbReference type="RuleBase" id="RU003879"/>
    </source>
</evidence>
<reference evidence="10" key="1">
    <citation type="submission" date="2018-07" db="EMBL/GenBank/DDBJ databases">
        <authorList>
            <person name="Kim H."/>
        </authorList>
    </citation>
    <scope>NUCLEOTIDE SEQUENCE [LARGE SCALE GENOMIC DNA]</scope>
    <source>
        <strain evidence="10">F02</strain>
    </source>
</reference>
<keyword evidence="6 8" id="KW-0472">Membrane</keyword>
<keyword evidence="10" id="KW-1185">Reference proteome</keyword>
<evidence type="ECO:0000256" key="6">
    <source>
        <dbReference type="ARBA" id="ARBA00023136"/>
    </source>
</evidence>
<dbReference type="GO" id="GO:0022857">
    <property type="term" value="F:transmembrane transporter activity"/>
    <property type="evidence" value="ECO:0007669"/>
    <property type="project" value="InterPro"/>
</dbReference>
<comment type="similarity">
    <text evidence="2 7">Belongs to the ExbD/TolR family.</text>
</comment>
<feature type="transmembrane region" description="Helical" evidence="8">
    <location>
        <begin position="21"/>
        <end position="40"/>
    </location>
</feature>
<keyword evidence="3" id="KW-1003">Cell membrane</keyword>
<proteinExistence type="inferred from homology"/>
<dbReference type="Proteomes" id="UP000252182">
    <property type="component" value="Chromosome"/>
</dbReference>
<accession>A0A345DCX4</accession>
<dbReference type="PANTHER" id="PTHR30558:SF7">
    <property type="entry name" value="TOL-PAL SYSTEM PROTEIN TOLR"/>
    <property type="match status" value="1"/>
</dbReference>
<evidence type="ECO:0000256" key="4">
    <source>
        <dbReference type="ARBA" id="ARBA00022692"/>
    </source>
</evidence>
<keyword evidence="5 8" id="KW-1133">Transmembrane helix</keyword>
<keyword evidence="7" id="KW-0813">Transport</keyword>
<evidence type="ECO:0000313" key="10">
    <source>
        <dbReference type="Proteomes" id="UP000252182"/>
    </source>
</evidence>
<keyword evidence="7" id="KW-0653">Protein transport</keyword>
<sequence>MSLTPLRRRSRRTRAEMNVVPYIDVMLVLLVIFMVTAPMIQTGVLKLPSVGSVSQPEAPPIVVQLDTKGQLTTQAGAETLTHANPAALIQWLNTRNAESNQAVVIAADKDVPYGDVMAITDALKQANIPRVGLLLSKTSPTKP</sequence>
<dbReference type="Gene3D" id="3.30.420.270">
    <property type="match status" value="1"/>
</dbReference>
<dbReference type="OrthoDB" id="9798629at2"/>
<evidence type="ECO:0000256" key="2">
    <source>
        <dbReference type="ARBA" id="ARBA00005811"/>
    </source>
</evidence>
<dbReference type="AlphaFoldDB" id="A0A345DCX4"/>
<protein>
    <submittedName>
        <fullName evidence="9">Biopolymer transport protein ExbD</fullName>
    </submittedName>
</protein>
<organism evidence="9 10">
    <name type="scientific">Ephemeroptericola cinctiostellae</name>
    <dbReference type="NCBI Taxonomy" id="2268024"/>
    <lineage>
        <taxon>Bacteria</taxon>
        <taxon>Pseudomonadati</taxon>
        <taxon>Pseudomonadota</taxon>
        <taxon>Betaproteobacteria</taxon>
        <taxon>Burkholderiales</taxon>
        <taxon>Burkholderiaceae</taxon>
        <taxon>Ephemeroptericola</taxon>
    </lineage>
</organism>
<comment type="subcellular location">
    <subcellularLocation>
        <location evidence="1">Cell membrane</location>
        <topology evidence="1">Single-pass membrane protein</topology>
    </subcellularLocation>
    <subcellularLocation>
        <location evidence="7">Cell membrane</location>
        <topology evidence="7">Single-pass type II membrane protein</topology>
    </subcellularLocation>
</comment>
<dbReference type="GO" id="GO:0005886">
    <property type="term" value="C:plasma membrane"/>
    <property type="evidence" value="ECO:0007669"/>
    <property type="project" value="UniProtKB-SubCell"/>
</dbReference>
<gene>
    <name evidence="9" type="primary">exbD_3</name>
    <name evidence="9" type="ORF">DTO96_101958</name>
</gene>
<dbReference type="InterPro" id="IPR003400">
    <property type="entry name" value="ExbD"/>
</dbReference>